<sequence length="249" mass="28099">MQSATGGADRHVYLDIEFGYVYGTCRGVMMPIEIGAVVHRPEDDSVRYAGEQFRYDVDVEIWKKVTDPCGKTVGVSTTVANTGRGEYGMAYDHSFRVSDDEVPAAEETARHAFGDLRLFMESMIPAGDIPAIVVFAADMEKKAFRAANVSLDGCMLVDLQREIRRHFKMKQVLSLDRLARLIDFNIGESAVASTNFRYPFPREYRHLLSAHRGMGDAVRMFLLAREYQERLPSLEARIRTLIETCENDG</sequence>
<dbReference type="RefSeq" id="WP_250986593.1">
    <property type="nucleotide sequence ID" value="NZ_QFDM01000001.1"/>
</dbReference>
<gene>
    <name evidence="1" type="ORF">DIC75_03335</name>
</gene>
<keyword evidence="2" id="KW-1185">Reference proteome</keyword>
<dbReference type="AlphaFoldDB" id="A0ABD4TCW5"/>
<proteinExistence type="predicted"/>
<comment type="caution">
    <text evidence="1">The sequence shown here is derived from an EMBL/GenBank/DDBJ whole genome shotgun (WGS) entry which is preliminary data.</text>
</comment>
<reference evidence="1 2" key="1">
    <citation type="submission" date="2018-05" db="EMBL/GenBank/DDBJ databases">
        <title>Isolation and characterization of genus Methanoculleus species and their viruses from deep sea marine sediment offshore southwestern Taiwan.</title>
        <authorList>
            <person name="Wei W.-H."/>
            <person name="Chen W.-C."/>
            <person name="Lai M.-C."/>
            <person name="Chen S.-C."/>
        </authorList>
    </citation>
    <scope>NUCLEOTIDE SEQUENCE [LARGE SCALE GENOMIC DNA]</scope>
    <source>
        <strain evidence="1 2">CWC-02</strain>
    </source>
</reference>
<accession>A0ABD4TCW5</accession>
<evidence type="ECO:0000313" key="1">
    <source>
        <dbReference type="EMBL" id="MCM2465358.1"/>
    </source>
</evidence>
<dbReference type="EMBL" id="QFDM01000001">
    <property type="protein sequence ID" value="MCM2465358.1"/>
    <property type="molecule type" value="Genomic_DNA"/>
</dbReference>
<name>A0ABD4TCW5_9EURY</name>
<evidence type="ECO:0000313" key="2">
    <source>
        <dbReference type="Proteomes" id="UP001523230"/>
    </source>
</evidence>
<dbReference type="Proteomes" id="UP001523230">
    <property type="component" value="Unassembled WGS sequence"/>
</dbReference>
<protein>
    <submittedName>
        <fullName evidence="1">Uncharacterized protein</fullName>
    </submittedName>
</protein>
<organism evidence="1 2">
    <name type="scientific">Methanoculleus oceani</name>
    <dbReference type="NCBI Taxonomy" id="2184756"/>
    <lineage>
        <taxon>Archaea</taxon>
        <taxon>Methanobacteriati</taxon>
        <taxon>Methanobacteriota</taxon>
        <taxon>Stenosarchaea group</taxon>
        <taxon>Methanomicrobia</taxon>
        <taxon>Methanomicrobiales</taxon>
        <taxon>Methanomicrobiaceae</taxon>
        <taxon>Methanoculleus</taxon>
    </lineage>
</organism>